<evidence type="ECO:0008006" key="3">
    <source>
        <dbReference type="Google" id="ProtNLM"/>
    </source>
</evidence>
<dbReference type="InterPro" id="IPR014756">
    <property type="entry name" value="Ig_E-set"/>
</dbReference>
<dbReference type="Gene3D" id="3.20.20.80">
    <property type="entry name" value="Glycosidases"/>
    <property type="match status" value="1"/>
</dbReference>
<dbReference type="SUPFAM" id="SSF51445">
    <property type="entry name" value="(Trans)glycosidases"/>
    <property type="match status" value="1"/>
</dbReference>
<dbReference type="Gene3D" id="2.60.40.10">
    <property type="entry name" value="Immunoglobulins"/>
    <property type="match status" value="3"/>
</dbReference>
<dbReference type="SUPFAM" id="SSF81296">
    <property type="entry name" value="E set domains"/>
    <property type="match status" value="2"/>
</dbReference>
<evidence type="ECO:0000313" key="2">
    <source>
        <dbReference type="Proteomes" id="UP000612456"/>
    </source>
</evidence>
<dbReference type="SUPFAM" id="SSF49373">
    <property type="entry name" value="Invasin/intimin cell-adhesion fragments"/>
    <property type="match status" value="1"/>
</dbReference>
<name>A0A916Z5H3_9BACL</name>
<evidence type="ECO:0000313" key="1">
    <source>
        <dbReference type="EMBL" id="GGD77649.1"/>
    </source>
</evidence>
<dbReference type="InterPro" id="IPR051923">
    <property type="entry name" value="Glycosyl_Hydrolase_39"/>
</dbReference>
<keyword evidence="2" id="KW-1185">Reference proteome</keyword>
<protein>
    <recommendedName>
        <fullName evidence="3">Big-1 domain-containing protein</fullName>
    </recommendedName>
</protein>
<dbReference type="InterPro" id="IPR017853">
    <property type="entry name" value="GH"/>
</dbReference>
<dbReference type="InterPro" id="IPR008964">
    <property type="entry name" value="Invasin/intimin_cell_adhesion"/>
</dbReference>
<dbReference type="Gene3D" id="2.60.40.1190">
    <property type="match status" value="1"/>
</dbReference>
<dbReference type="InterPro" id="IPR013783">
    <property type="entry name" value="Ig-like_fold"/>
</dbReference>
<proteinExistence type="predicted"/>
<gene>
    <name evidence="1" type="ORF">GCM10010911_39600</name>
</gene>
<dbReference type="GO" id="GO:0004553">
    <property type="term" value="F:hydrolase activity, hydrolyzing O-glycosyl compounds"/>
    <property type="evidence" value="ECO:0007669"/>
    <property type="project" value="TreeGrafter"/>
</dbReference>
<accession>A0A916Z5H3</accession>
<organism evidence="1 2">
    <name type="scientific">Paenibacillus nasutitermitis</name>
    <dbReference type="NCBI Taxonomy" id="1652958"/>
    <lineage>
        <taxon>Bacteria</taxon>
        <taxon>Bacillati</taxon>
        <taxon>Bacillota</taxon>
        <taxon>Bacilli</taxon>
        <taxon>Bacillales</taxon>
        <taxon>Paenibacillaceae</taxon>
        <taxon>Paenibacillus</taxon>
    </lineage>
</organism>
<comment type="caution">
    <text evidence="1">The sequence shown here is derived from an EMBL/GenBank/DDBJ whole genome shotgun (WGS) entry which is preliminary data.</text>
</comment>
<dbReference type="EMBL" id="BMHP01000003">
    <property type="protein sequence ID" value="GGD77649.1"/>
    <property type="molecule type" value="Genomic_DNA"/>
</dbReference>
<reference evidence="1" key="1">
    <citation type="journal article" date="2014" name="Int. J. Syst. Evol. Microbiol.">
        <title>Complete genome sequence of Corynebacterium casei LMG S-19264T (=DSM 44701T), isolated from a smear-ripened cheese.</title>
        <authorList>
            <consortium name="US DOE Joint Genome Institute (JGI-PGF)"/>
            <person name="Walter F."/>
            <person name="Albersmeier A."/>
            <person name="Kalinowski J."/>
            <person name="Ruckert C."/>
        </authorList>
    </citation>
    <scope>NUCLEOTIDE SEQUENCE</scope>
    <source>
        <strain evidence="1">CGMCC 1.15178</strain>
    </source>
</reference>
<dbReference type="SUPFAM" id="SSF49344">
    <property type="entry name" value="CBD9-like"/>
    <property type="match status" value="1"/>
</dbReference>
<dbReference type="PANTHER" id="PTHR12631:SF10">
    <property type="entry name" value="BETA-XYLOSIDASE-LIKE PROTEIN-RELATED"/>
    <property type="match status" value="1"/>
</dbReference>
<sequence>MISLRKTLSLLLVITLIVSLFLFPALPGSPVTKAYAQTSMPELTIGDFESADEAWDFLIGSGGALGNGEFSRDPATSQSGSSSGKLQLNFSSSSTYTNSYVSLEKYLFKRILPVDAVELSFWVKTADIAKFDLILVDNSNQNHQQTIVLDPTTEWQKVTVSSFTSGINYTKWSGSNDGVWHGPLKKMYYKLTKASMKAGKTVGSIWFDDIRVKVEAPELAIAQVQVGNVFAGSQAAAFDVLTSGDSVQWSATNAWGEPVLTGVSSVSGGKLRLRVPVPEDGYYRLKVDAYLADHLVRTTETTFAILPEFDLTAVSESPFGVQTHYGINWNKEMIPLLKYAGAKNVRESFYWSEIEVNKGQYSFNPKFTLPMQSFKEFGIDPLLSFAFSNKYYDGGQTPYTEEAHTAYANYVKALLGKFGSQLKSGEMWNEFNLPFFGGNGPAASRADVYFNLLKKGYEASKSVRPDLNVIGGATAGIPHEWLEQLFELGGLDYMDSLSVHPYRFPSEPEGLQDEIEGLNQLVREYNDGETIPLWFSEIGWPTHLNPTGVDENTQAAYLIRAYVLSIAAGVEKIFWYNLMDTGTDKLSNEHNFGIIHNTGDVLGAYTPKPAYVALATLSRQLTGANAVNQAVADGIYHYTFDKNNEKINVLWSLEKQDVTLNVQAPLTTTDMMGRKSTYTPSEGKVYLTLTGEPLFIHGNLDSLVQSSPFSLNSNPAYTGDPVTLVLQVSDLGQQEELTARVSFHGVAQEIHVNAPGYYPVEFPGIDEVGTKIATAELFAAGTVIAGLSENVVIQYAEQVSSKHVMKDGVDVMEVTLVNERPTERHLTRIDWSIGASSGGEVYDVFIPGNSVQVVDLPLSGLPDGVLQAYQLKLYMEDGALLRSDGLVKHVPSAARVPLPFRTLERMEDLQDLKGIDLVTDVNSRISSPNGVEDFSGKLWTTYDHDYLYMYARVHDDVFSQPKQGGEIWSGDSIQFAISAGMPGENLQWYEYGMALTSQGSELYRWMAPQGIQTGAIANPNLQIIRDETEKDTIYQLALPWGELVPIVPSDGILSLSIVINENDGNGRRGYVEWGSGIGSSKQASLFKPMQLGHADTTAPVIAISGIQAGDSYTDQVAPVIAVDDLGSGVKHWNMKLNGVEWLGNSSITTSGAHTLIITAEDHAGNVASETIPFLIFDSSQLVVSDTEAPIGGKALLQATLSDRNGNPVAGQSVAFQIYGAPVGEAVTDAQGIASIQYQIPNDSSVVVAEVEATYTQNDDIFLRGSEDMGMLTLYVSASNVPGKPSLSNNNDHDTGLRDGEYLITMNMWWGENGRIFKLYENGVLIHTQAMESISASSNAQTTTVHVTGKSNGAYVYTCELINDRGTTECDPMIVNVTHAVPGMPVLSNDNWGHVGSYKVTMNMWWGTNATEYRLYENGVLIDTQTLTATSPNAQSVITQITGRATGLYEYRSELVNASGVTESAVMVVSVT</sequence>
<dbReference type="RefSeq" id="WP_188994153.1">
    <property type="nucleotide sequence ID" value="NZ_BMHP01000003.1"/>
</dbReference>
<dbReference type="PANTHER" id="PTHR12631">
    <property type="entry name" value="ALPHA-L-IDURONIDASE"/>
    <property type="match status" value="1"/>
</dbReference>
<dbReference type="Proteomes" id="UP000612456">
    <property type="component" value="Unassembled WGS sequence"/>
</dbReference>
<reference evidence="1" key="2">
    <citation type="submission" date="2020-09" db="EMBL/GenBank/DDBJ databases">
        <authorList>
            <person name="Sun Q."/>
            <person name="Zhou Y."/>
        </authorList>
    </citation>
    <scope>NUCLEOTIDE SEQUENCE</scope>
    <source>
        <strain evidence="1">CGMCC 1.15178</strain>
    </source>
</reference>
<dbReference type="CDD" id="cd09621">
    <property type="entry name" value="CBM9_like_5"/>
    <property type="match status" value="1"/>
</dbReference>
<dbReference type="Gene3D" id="2.60.120.260">
    <property type="entry name" value="Galactose-binding domain-like"/>
    <property type="match status" value="1"/>
</dbReference>